<feature type="transmembrane region" description="Helical" evidence="1">
    <location>
        <begin position="739"/>
        <end position="759"/>
    </location>
</feature>
<keyword evidence="1" id="KW-1133">Transmembrane helix</keyword>
<evidence type="ECO:0000313" key="2">
    <source>
        <dbReference type="EMBL" id="KAJ7023619.1"/>
    </source>
</evidence>
<keyword evidence="1" id="KW-0812">Transmembrane</keyword>
<accession>A0AAD6WWE1</accession>
<feature type="transmembrane region" description="Helical" evidence="1">
    <location>
        <begin position="681"/>
        <end position="699"/>
    </location>
</feature>
<proteinExistence type="predicted"/>
<dbReference type="AlphaFoldDB" id="A0AAD6WWE1"/>
<organism evidence="2 3">
    <name type="scientific">Mycena alexandri</name>
    <dbReference type="NCBI Taxonomy" id="1745969"/>
    <lineage>
        <taxon>Eukaryota</taxon>
        <taxon>Fungi</taxon>
        <taxon>Dikarya</taxon>
        <taxon>Basidiomycota</taxon>
        <taxon>Agaricomycotina</taxon>
        <taxon>Agaricomycetes</taxon>
        <taxon>Agaricomycetidae</taxon>
        <taxon>Agaricales</taxon>
        <taxon>Marasmiineae</taxon>
        <taxon>Mycenaceae</taxon>
        <taxon>Mycena</taxon>
    </lineage>
</organism>
<comment type="caution">
    <text evidence="2">The sequence shown here is derived from an EMBL/GenBank/DDBJ whole genome shotgun (WGS) entry which is preliminary data.</text>
</comment>
<reference evidence="2" key="1">
    <citation type="submission" date="2023-03" db="EMBL/GenBank/DDBJ databases">
        <title>Massive genome expansion in bonnet fungi (Mycena s.s.) driven by repeated elements and novel gene families across ecological guilds.</title>
        <authorList>
            <consortium name="Lawrence Berkeley National Laboratory"/>
            <person name="Harder C.B."/>
            <person name="Miyauchi S."/>
            <person name="Viragh M."/>
            <person name="Kuo A."/>
            <person name="Thoen E."/>
            <person name="Andreopoulos B."/>
            <person name="Lu D."/>
            <person name="Skrede I."/>
            <person name="Drula E."/>
            <person name="Henrissat B."/>
            <person name="Morin E."/>
            <person name="Kohler A."/>
            <person name="Barry K."/>
            <person name="LaButti K."/>
            <person name="Morin E."/>
            <person name="Salamov A."/>
            <person name="Lipzen A."/>
            <person name="Mereny Z."/>
            <person name="Hegedus B."/>
            <person name="Baldrian P."/>
            <person name="Stursova M."/>
            <person name="Weitz H."/>
            <person name="Taylor A."/>
            <person name="Grigoriev I.V."/>
            <person name="Nagy L.G."/>
            <person name="Martin F."/>
            <person name="Kauserud H."/>
        </authorList>
    </citation>
    <scope>NUCLEOTIDE SEQUENCE</scope>
    <source>
        <strain evidence="2">CBHHK200</strain>
    </source>
</reference>
<keyword evidence="3" id="KW-1185">Reference proteome</keyword>
<dbReference type="Proteomes" id="UP001218188">
    <property type="component" value="Unassembled WGS sequence"/>
</dbReference>
<evidence type="ECO:0000256" key="1">
    <source>
        <dbReference type="SAM" id="Phobius"/>
    </source>
</evidence>
<keyword evidence="1" id="KW-0472">Membrane</keyword>
<name>A0AAD6WWE1_9AGAR</name>
<dbReference type="EMBL" id="JARJCM010000185">
    <property type="protein sequence ID" value="KAJ7023619.1"/>
    <property type="molecule type" value="Genomic_DNA"/>
</dbReference>
<feature type="transmembrane region" description="Helical" evidence="1">
    <location>
        <begin position="711"/>
        <end position="732"/>
    </location>
</feature>
<gene>
    <name evidence="2" type="ORF">C8F04DRAFT_1193256</name>
</gene>
<sequence>MSDGLAPDPARPRQTRNILLMRTRVHSALKWLCASPKSLTVSSLRALMLLEDHYDGVMLEAIEDNIISDARAAEELKSLLESTIDILESPDGVLMVQLCHSTLKEFLTHEDAPPDLGFIFSMSAAQAHCARISMSICGVSFMLLSQRSGNQLARSEIVEYAWQFWAYHFHSSGLDFGAPIMAQSFDRMVAASFEETLSFLEGVAHFLDQKFEITKIKSKHRLEFVRSFQEAQRTLAPPLEKMAHLCKSIPLAEELQRLRAEQDSKVEARRRTLEADDKQILDQVVAYVSSFRSKQSRLSLLLIDSFLPPSLLRAEGTAHNLLAEIARGLRLAAANLALDPIYKEMMDLSEGSLKPITALVQVSNFLETMAGFPYWDQCPPALDPLHAFDIEDKDPYEKHAGAVRARVNMTEKHPWDAQPLHLIVPRSLSTVQWYTALLSYRLFFSSQTSLYKTFVMNPLAQGHAQHFMYLDHRASVGGYRVKGGGWGFLADPATALMAHVPNDYKDAPFWAFLISLPALGLVLFAKYIEVLMRPVGHYAWPVLQLQWGRIKLNLTQLQTFIGFTRLIWDPTNTVSYIHCVFGMAAYLVRRRYFLWLGAHSAPHPIRDIVNCFTNPLAFWQTRTYGWWWWVEYIFWQNVGHGIMYFCATLTRTPRRGTHKAITFLPSVFVTFWALCVLERKVWTIVNATCVPLSLISFVFQDAEMVKEFVNLSLHYWFTSLLGIITWGTSILATTRLGGWGCLLMLLSTAGFLWFIVSFQDTFWDFVFTLFYPLRMGLWMALRGVVLVYLPVLKFLGIVLTLIMARQIANQCLHRFLSLDLIRCINQAPSRSLNLDMLTVHGSWLQKALRCRY</sequence>
<feature type="transmembrane region" description="Helical" evidence="1">
    <location>
        <begin position="779"/>
        <end position="804"/>
    </location>
</feature>
<feature type="transmembrane region" description="Helical" evidence="1">
    <location>
        <begin position="509"/>
        <end position="528"/>
    </location>
</feature>
<protein>
    <submittedName>
        <fullName evidence="2">Uncharacterized protein</fullName>
    </submittedName>
</protein>
<evidence type="ECO:0000313" key="3">
    <source>
        <dbReference type="Proteomes" id="UP001218188"/>
    </source>
</evidence>